<reference evidence="1" key="3">
    <citation type="submission" date="2021-05" db="EMBL/GenBank/DDBJ databases">
        <title>Whole genome sequencing of cultured pathogen.</title>
        <authorList>
            <person name="Hoffmann M."/>
            <person name="Balkey M."/>
            <person name="Luo Y."/>
        </authorList>
    </citation>
    <scope>NUCLEOTIDE SEQUENCE</scope>
    <source>
        <strain evidence="1">CFSAN058598</strain>
    </source>
</reference>
<proteinExistence type="predicted"/>
<dbReference type="Proteomes" id="UP000255509">
    <property type="component" value="Unassembled WGS sequence"/>
</dbReference>
<dbReference type="EMBL" id="CP077696">
    <property type="protein sequence ID" value="QXR55738.1"/>
    <property type="molecule type" value="Genomic_DNA"/>
</dbReference>
<name>A0A379W4Q5_SALET</name>
<gene>
    <name evidence="1" type="ORF">DAX72_005975</name>
    <name evidence="2" type="ORF">NCTC8258_01934</name>
</gene>
<sequence>MNIQQFNNLKKIATQFGNDYQLSSELYDRHVELIDAVSLSDMDETFDRSLLRAGVRREILEAAKESCEFEELMSSVKRELTGIVARMDMADKIDSARTAS</sequence>
<accession>A0A379W4Q5</accession>
<evidence type="ECO:0000313" key="1">
    <source>
        <dbReference type="EMBL" id="QXR55738.1"/>
    </source>
</evidence>
<evidence type="ECO:0000313" key="2">
    <source>
        <dbReference type="EMBL" id="SUH14252.1"/>
    </source>
</evidence>
<reference evidence="2 3" key="2">
    <citation type="submission" date="2018-06" db="EMBL/GenBank/DDBJ databases">
        <authorList>
            <consortium name="Pathogen Informatics"/>
            <person name="Doyle S."/>
        </authorList>
    </citation>
    <scope>NUCLEOTIDE SEQUENCE [LARGE SCALE GENOMIC DNA]</scope>
    <source>
        <strain evidence="2 3">NCTC8258</strain>
    </source>
</reference>
<dbReference type="AlphaFoldDB" id="A0A379W4Q5"/>
<organism evidence="2 3">
    <name type="scientific">Salmonella enterica I</name>
    <dbReference type="NCBI Taxonomy" id="59201"/>
    <lineage>
        <taxon>Bacteria</taxon>
        <taxon>Pseudomonadati</taxon>
        <taxon>Pseudomonadota</taxon>
        <taxon>Gammaproteobacteria</taxon>
        <taxon>Enterobacterales</taxon>
        <taxon>Enterobacteriaceae</taxon>
        <taxon>Salmonella</taxon>
    </lineage>
</organism>
<evidence type="ECO:0000313" key="3">
    <source>
        <dbReference type="Proteomes" id="UP000255509"/>
    </source>
</evidence>
<reference evidence="1" key="1">
    <citation type="submission" date="2018-04" db="EMBL/GenBank/DDBJ databases">
        <authorList>
            <person name="Bell R."/>
        </authorList>
    </citation>
    <scope>NUCLEOTIDE SEQUENCE</scope>
    <source>
        <strain evidence="1">CFSAN058598</strain>
    </source>
</reference>
<protein>
    <submittedName>
        <fullName evidence="2">Uncharacterized protein</fullName>
    </submittedName>
</protein>
<dbReference type="EMBL" id="UGXS01000004">
    <property type="protein sequence ID" value="SUH14252.1"/>
    <property type="molecule type" value="Genomic_DNA"/>
</dbReference>
<dbReference type="RefSeq" id="WP_015971069.1">
    <property type="nucleotide sequence ID" value="NZ_CP077696.1"/>
</dbReference>